<dbReference type="AlphaFoldDB" id="A0A0L7KNF9"/>
<feature type="non-terminal residue" evidence="5">
    <location>
        <position position="973"/>
    </location>
</feature>
<dbReference type="EMBL" id="JTDY01008333">
    <property type="protein sequence ID" value="KOB64616.1"/>
    <property type="molecule type" value="Genomic_DNA"/>
</dbReference>
<dbReference type="Gene3D" id="3.40.50.300">
    <property type="entry name" value="P-loop containing nucleotide triphosphate hydrolases"/>
    <property type="match status" value="2"/>
</dbReference>
<proteinExistence type="predicted"/>
<feature type="domain" description="Dynein heavy chain C-terminal" evidence="4">
    <location>
        <begin position="853"/>
        <end position="894"/>
    </location>
</feature>
<dbReference type="PANTHER" id="PTHR22878:SF66">
    <property type="entry name" value="DYNEIN AXONEMAL HEAVY CHAIN 7"/>
    <property type="match status" value="1"/>
</dbReference>
<feature type="domain" description="Dynein heavy chain AAA lid" evidence="3">
    <location>
        <begin position="477"/>
        <end position="540"/>
    </location>
</feature>
<dbReference type="InterPro" id="IPR041228">
    <property type="entry name" value="Dynein_C"/>
</dbReference>
<feature type="domain" description="Dynein heavy chain C-terminal" evidence="4">
    <location>
        <begin position="716"/>
        <end position="759"/>
    </location>
</feature>
<keyword evidence="6" id="KW-1185">Reference proteome</keyword>
<dbReference type="Pfam" id="PF18198">
    <property type="entry name" value="AAA_lid_11"/>
    <property type="match status" value="1"/>
</dbReference>
<dbReference type="Pfam" id="PF12781">
    <property type="entry name" value="AAA_9"/>
    <property type="match status" value="1"/>
</dbReference>
<dbReference type="Gene3D" id="6.10.140.1060">
    <property type="match status" value="1"/>
</dbReference>
<dbReference type="GO" id="GO:0007018">
    <property type="term" value="P:microtubule-based movement"/>
    <property type="evidence" value="ECO:0007669"/>
    <property type="project" value="InterPro"/>
</dbReference>
<name>A0A0L7KNF9_OPEBR</name>
<dbReference type="Gene3D" id="1.20.1270.280">
    <property type="match status" value="1"/>
</dbReference>
<dbReference type="FunFam" id="3.40.50.300:FF:000362">
    <property type="entry name" value="Dynein, axonemal, heavy chain 6"/>
    <property type="match status" value="1"/>
</dbReference>
<dbReference type="InterPro" id="IPR035706">
    <property type="entry name" value="AAA_9"/>
</dbReference>
<dbReference type="InterPro" id="IPR041658">
    <property type="entry name" value="AAA_lid_11"/>
</dbReference>
<dbReference type="InterPro" id="IPR004273">
    <property type="entry name" value="Dynein_heavy_D6_P-loop"/>
</dbReference>
<evidence type="ECO:0000259" key="2">
    <source>
        <dbReference type="Pfam" id="PF12781"/>
    </source>
</evidence>
<dbReference type="PANTHER" id="PTHR22878">
    <property type="entry name" value="DYNEIN HEAVY CHAIN 6, AXONEMAL-LIKE-RELATED"/>
    <property type="match status" value="1"/>
</dbReference>
<dbReference type="GO" id="GO:0030286">
    <property type="term" value="C:dynein complex"/>
    <property type="evidence" value="ECO:0007669"/>
    <property type="project" value="InterPro"/>
</dbReference>
<accession>A0A0L7KNF9</accession>
<feature type="domain" description="Dynein heavy chain C-terminal" evidence="4">
    <location>
        <begin position="813"/>
        <end position="851"/>
    </location>
</feature>
<dbReference type="Proteomes" id="UP000037510">
    <property type="component" value="Unassembled WGS sequence"/>
</dbReference>
<evidence type="ECO:0000259" key="1">
    <source>
        <dbReference type="Pfam" id="PF03028"/>
    </source>
</evidence>
<evidence type="ECO:0000259" key="3">
    <source>
        <dbReference type="Pfam" id="PF18198"/>
    </source>
</evidence>
<gene>
    <name evidence="5" type="ORF">OBRU01_23968</name>
</gene>
<protein>
    <recommendedName>
        <fullName evidence="7">Dynein heavy chain</fullName>
    </recommendedName>
</protein>
<reference evidence="5 6" key="1">
    <citation type="journal article" date="2015" name="Genome Biol. Evol.">
        <title>The genome of winter moth (Operophtera brumata) provides a genomic perspective on sexual dimorphism and phenology.</title>
        <authorList>
            <person name="Derks M.F."/>
            <person name="Smit S."/>
            <person name="Salis L."/>
            <person name="Schijlen E."/>
            <person name="Bossers A."/>
            <person name="Mateman C."/>
            <person name="Pijl A.S."/>
            <person name="de Ridder D."/>
            <person name="Groenen M.A."/>
            <person name="Visser M.E."/>
            <person name="Megens H.J."/>
        </authorList>
    </citation>
    <scope>NUCLEOTIDE SEQUENCE [LARGE SCALE GENOMIC DNA]</scope>
    <source>
        <strain evidence="5">WM2013NL</strain>
        <tissue evidence="5">Head and thorax</tissue>
    </source>
</reference>
<dbReference type="Pfam" id="PF03028">
    <property type="entry name" value="Dynein_heavy"/>
    <property type="match status" value="1"/>
</dbReference>
<feature type="domain" description="Dynein heavy chain region D6 P-loop" evidence="1">
    <location>
        <begin position="353"/>
        <end position="442"/>
    </location>
</feature>
<evidence type="ECO:0000313" key="5">
    <source>
        <dbReference type="EMBL" id="KOB64616.1"/>
    </source>
</evidence>
<dbReference type="GO" id="GO:0045505">
    <property type="term" value="F:dynein intermediate chain binding"/>
    <property type="evidence" value="ECO:0007669"/>
    <property type="project" value="InterPro"/>
</dbReference>
<comment type="caution">
    <text evidence="5">The sequence shown here is derived from an EMBL/GenBank/DDBJ whole genome shotgun (WGS) entry which is preliminary data.</text>
</comment>
<dbReference type="GO" id="GO:0051959">
    <property type="term" value="F:dynein light intermediate chain binding"/>
    <property type="evidence" value="ECO:0007669"/>
    <property type="project" value="InterPro"/>
</dbReference>
<evidence type="ECO:0008006" key="7">
    <source>
        <dbReference type="Google" id="ProtNLM"/>
    </source>
</evidence>
<dbReference type="InterPro" id="IPR026983">
    <property type="entry name" value="DHC"/>
</dbReference>
<feature type="domain" description="Dynein heavy chain ATP-binding dynein motor region" evidence="2">
    <location>
        <begin position="59"/>
        <end position="143"/>
    </location>
</feature>
<evidence type="ECO:0000259" key="4">
    <source>
        <dbReference type="Pfam" id="PF18199"/>
    </source>
</evidence>
<dbReference type="Gene3D" id="1.10.8.1220">
    <property type="match status" value="1"/>
</dbReference>
<dbReference type="GO" id="GO:0008569">
    <property type="term" value="F:minus-end-directed microtubule motor activity"/>
    <property type="evidence" value="ECO:0007669"/>
    <property type="project" value="InterPro"/>
</dbReference>
<dbReference type="InterPro" id="IPR042219">
    <property type="entry name" value="AAA_lid_11_sf"/>
</dbReference>
<feature type="domain" description="Dynein heavy chain C-terminal" evidence="4">
    <location>
        <begin position="766"/>
        <end position="806"/>
    </location>
</feature>
<feature type="domain" description="Dynein heavy chain C-terminal" evidence="4">
    <location>
        <begin position="566"/>
        <end position="709"/>
    </location>
</feature>
<evidence type="ECO:0000313" key="6">
    <source>
        <dbReference type="Proteomes" id="UP000037510"/>
    </source>
</evidence>
<dbReference type="Gene3D" id="1.10.8.720">
    <property type="entry name" value="Region D6 of dynein motor"/>
    <property type="match status" value="1"/>
</dbReference>
<dbReference type="InterPro" id="IPR027417">
    <property type="entry name" value="P-loop_NTPase"/>
</dbReference>
<sequence>MEKPNNICIVRMTQADLGRVLLENVLEELDPMLEPLLQQQTFRQGGALCIKIGDTIVEYITLVNFMLAKDGLAAQLLARVVARERPDLQQAKTDLTTQGAEHRRLLQEIERKILNVLSTSEHLLEDEEAVQILNSAKDTSNEIKEKQVVAMVTEQAIDTARDDYVPIAVHATNLFFLIEKVEEIPKRLAILRAFFTYSLYNNICRSLFEKDKLVFSLLLTSTIMVAEGRLEQSNVLFLFGGAQARSIRPNPVTFLSPQAWAEFNGLNEMDGFHGILDHFISNIPAWEEYCNSPDAHNQPLPQPWEKKLSSTNGSSVRRAASLRLGILVLGLLLLRPAAVRADPGLRSYGNAAQGFGSSRLYSLSLGQGQGPIAVKLIEEGVRTGTWVVLQNCHLAKSWMPMLEKMCESLTPETTHPDFRLWLTSYPADHFPVYVLQNGVKMTNEPPQGLRANIARSYQSDPICDPEWFEANKQPENFKKLLFALCFFHAVVQERRQFGPMGWNIRYEFNETDLKISVRQLYMFLNEYDDVQFVALRYLTAFSRTLPVATPQGVFGFHPNADTKHFREAEKFLNAAILTQDAMASGGGGATPEEQAMAIAEGILARLPNKILAGPSHEGELKPQDMTPMSIVVIQEAARYEKLVNVVRSSSRAVIGAVQGVSVLTDVTEEVLTSMVRGRIPAMWAGKSYPSLKPMAAYVNDLLARLAFLQVQKTFVIEDPPPEGVYVSGMFMEGARWNIEESYVDESYPKILYDDFPPVSTLVLYESHSEGVYVNGVFMEGARWNIEESYVDESYPKILYDDFPPVSTLVLYESHSEGVYVSGLFMEGARWNIEESYVDESYQKILYDDFPPESHSEGVYVNGLFMEGARWNIEESYVDESYPKILYDDFPPSHSLTQRAYVRGILMEGALWNTGEFYIDESYPKILYVDFPPSHSLTQRAYVRGILMEGALWNTGEFYIDESYPKILYVDFPP</sequence>
<organism evidence="5 6">
    <name type="scientific">Operophtera brumata</name>
    <name type="common">Winter moth</name>
    <name type="synonym">Phalaena brumata</name>
    <dbReference type="NCBI Taxonomy" id="104452"/>
    <lineage>
        <taxon>Eukaryota</taxon>
        <taxon>Metazoa</taxon>
        <taxon>Ecdysozoa</taxon>
        <taxon>Arthropoda</taxon>
        <taxon>Hexapoda</taxon>
        <taxon>Insecta</taxon>
        <taxon>Pterygota</taxon>
        <taxon>Neoptera</taxon>
        <taxon>Endopterygota</taxon>
        <taxon>Lepidoptera</taxon>
        <taxon>Glossata</taxon>
        <taxon>Ditrysia</taxon>
        <taxon>Geometroidea</taxon>
        <taxon>Geometridae</taxon>
        <taxon>Larentiinae</taxon>
        <taxon>Operophtera</taxon>
    </lineage>
</organism>
<dbReference type="Pfam" id="PF18199">
    <property type="entry name" value="Dynein_C"/>
    <property type="match status" value="5"/>
</dbReference>
<dbReference type="STRING" id="104452.A0A0L7KNF9"/>